<feature type="domain" description="3-hydroxyacyl-CoA dehydrogenase C-terminal" evidence="6">
    <location>
        <begin position="185"/>
        <end position="280"/>
    </location>
</feature>
<dbReference type="Pfam" id="PF02737">
    <property type="entry name" value="3HCDH_N"/>
    <property type="match status" value="1"/>
</dbReference>
<evidence type="ECO:0000256" key="2">
    <source>
        <dbReference type="ARBA" id="ARBA00009463"/>
    </source>
</evidence>
<dbReference type="EMBL" id="JACCBJ010000001">
    <property type="protein sequence ID" value="NYD74239.1"/>
    <property type="molecule type" value="Genomic_DNA"/>
</dbReference>
<accession>A0A852SYM3</accession>
<evidence type="ECO:0000256" key="4">
    <source>
        <dbReference type="PIRSR" id="PIRSR000105-1"/>
    </source>
</evidence>
<evidence type="ECO:0000256" key="1">
    <source>
        <dbReference type="ARBA" id="ARBA00005086"/>
    </source>
</evidence>
<organism evidence="8 9">
    <name type="scientific">Leifsonia soli</name>
    <dbReference type="NCBI Taxonomy" id="582665"/>
    <lineage>
        <taxon>Bacteria</taxon>
        <taxon>Bacillati</taxon>
        <taxon>Actinomycetota</taxon>
        <taxon>Actinomycetes</taxon>
        <taxon>Micrococcales</taxon>
        <taxon>Microbacteriaceae</taxon>
        <taxon>Leifsonia</taxon>
    </lineage>
</organism>
<dbReference type="PANTHER" id="PTHR48075">
    <property type="entry name" value="3-HYDROXYACYL-COA DEHYDROGENASE FAMILY PROTEIN"/>
    <property type="match status" value="1"/>
</dbReference>
<comment type="similarity">
    <text evidence="2">Belongs to the 3-hydroxyacyl-CoA dehydrogenase family.</text>
</comment>
<gene>
    <name evidence="8" type="ORF">BJ963_001758</name>
</gene>
<dbReference type="InterPro" id="IPR008927">
    <property type="entry name" value="6-PGluconate_DH-like_C_sf"/>
</dbReference>
<dbReference type="AlphaFoldDB" id="A0A852SYM3"/>
<comment type="caution">
    <text evidence="8">The sequence shown here is derived from an EMBL/GenBank/DDBJ whole genome shotgun (WGS) entry which is preliminary data.</text>
</comment>
<dbReference type="GO" id="GO:0008691">
    <property type="term" value="F:3-hydroxybutyryl-CoA dehydrogenase activity"/>
    <property type="evidence" value="ECO:0007669"/>
    <property type="project" value="UniProtKB-EC"/>
</dbReference>
<dbReference type="InterPro" id="IPR006108">
    <property type="entry name" value="3HC_DH_C"/>
</dbReference>
<dbReference type="PANTHER" id="PTHR48075:SF5">
    <property type="entry name" value="3-HYDROXYBUTYRYL-COA DEHYDROGENASE"/>
    <property type="match status" value="1"/>
</dbReference>
<dbReference type="InterPro" id="IPR013328">
    <property type="entry name" value="6PGD_dom2"/>
</dbReference>
<evidence type="ECO:0000256" key="5">
    <source>
        <dbReference type="SAM" id="MobiDB-lite"/>
    </source>
</evidence>
<dbReference type="SUPFAM" id="SSF51735">
    <property type="entry name" value="NAD(P)-binding Rossmann-fold domains"/>
    <property type="match status" value="1"/>
</dbReference>
<evidence type="ECO:0000259" key="6">
    <source>
        <dbReference type="Pfam" id="PF00725"/>
    </source>
</evidence>
<name>A0A852SYM3_9MICO</name>
<dbReference type="InterPro" id="IPR036291">
    <property type="entry name" value="NAD(P)-bd_dom_sf"/>
</dbReference>
<dbReference type="Pfam" id="PF00725">
    <property type="entry name" value="3HCDH"/>
    <property type="match status" value="1"/>
</dbReference>
<sequence>MNHAALPERVAVIGGGRMGAGIAHAFLMAGAEVVVIERDASAAAEARDRILAAVEGSVRRGAAPPDPESLLVTVTWEALNGAGLAVEAVPELVGLKREALRRAEDLLPVDAVLATNTSSLSIDVLAEGLQRPGAFLGMHFFNPVPASTLVELVTGTATATTAAEAAEGWVAAIGKTPITVRDSPGFASSRLGVLLGLEAIRMVEEGVATPEDIDTAMTLGYKHPVGPLRLTDIVGLDVRLDIAEYLSRELGPRFEPPELLRRMAAEGMLGRKSGRGFYDWTEGDEPGDAPGSSTAPERR</sequence>
<proteinExistence type="inferred from homology"/>
<dbReference type="InterPro" id="IPR022694">
    <property type="entry name" value="3-OHacyl-CoA_DH"/>
</dbReference>
<protein>
    <submittedName>
        <fullName evidence="8">3-hydroxybutyryl-CoA dehydrogenase</fullName>
        <ecNumber evidence="8">1.1.1.157</ecNumber>
    </submittedName>
</protein>
<feature type="region of interest" description="Disordered" evidence="5">
    <location>
        <begin position="272"/>
        <end position="299"/>
    </location>
</feature>
<keyword evidence="3 8" id="KW-0560">Oxidoreductase</keyword>
<reference evidence="8 9" key="1">
    <citation type="submission" date="2020-07" db="EMBL/GenBank/DDBJ databases">
        <title>Sequencing the genomes of 1000 actinobacteria strains.</title>
        <authorList>
            <person name="Klenk H.-P."/>
        </authorList>
    </citation>
    <scope>NUCLEOTIDE SEQUENCE [LARGE SCALE GENOMIC DNA]</scope>
    <source>
        <strain evidence="8 9">DSM 23871</strain>
    </source>
</reference>
<dbReference type="EC" id="1.1.1.157" evidence="8"/>
<evidence type="ECO:0000313" key="8">
    <source>
        <dbReference type="EMBL" id="NYD74239.1"/>
    </source>
</evidence>
<dbReference type="GO" id="GO:0006631">
    <property type="term" value="P:fatty acid metabolic process"/>
    <property type="evidence" value="ECO:0007669"/>
    <property type="project" value="InterPro"/>
</dbReference>
<dbReference type="Proteomes" id="UP000589620">
    <property type="component" value="Unassembled WGS sequence"/>
</dbReference>
<dbReference type="PIRSF" id="PIRSF000105">
    <property type="entry name" value="HCDH"/>
    <property type="match status" value="1"/>
</dbReference>
<feature type="domain" description="3-hydroxyacyl-CoA dehydrogenase NAD binding" evidence="7">
    <location>
        <begin position="10"/>
        <end position="182"/>
    </location>
</feature>
<dbReference type="InterPro" id="IPR006176">
    <property type="entry name" value="3-OHacyl-CoA_DH_NAD-bd"/>
</dbReference>
<dbReference type="GO" id="GO:0070403">
    <property type="term" value="F:NAD+ binding"/>
    <property type="evidence" value="ECO:0007669"/>
    <property type="project" value="InterPro"/>
</dbReference>
<evidence type="ECO:0000313" key="9">
    <source>
        <dbReference type="Proteomes" id="UP000589620"/>
    </source>
</evidence>
<evidence type="ECO:0000259" key="7">
    <source>
        <dbReference type="Pfam" id="PF02737"/>
    </source>
</evidence>
<keyword evidence="9" id="KW-1185">Reference proteome</keyword>
<evidence type="ECO:0000256" key="3">
    <source>
        <dbReference type="ARBA" id="ARBA00023002"/>
    </source>
</evidence>
<dbReference type="Gene3D" id="3.40.50.720">
    <property type="entry name" value="NAD(P)-binding Rossmann-like Domain"/>
    <property type="match status" value="1"/>
</dbReference>
<dbReference type="Gene3D" id="1.10.1040.10">
    <property type="entry name" value="N-(1-d-carboxylethyl)-l-norvaline Dehydrogenase, domain 2"/>
    <property type="match status" value="1"/>
</dbReference>
<dbReference type="SUPFAM" id="SSF48179">
    <property type="entry name" value="6-phosphogluconate dehydrogenase C-terminal domain-like"/>
    <property type="match status" value="1"/>
</dbReference>
<feature type="site" description="Important for catalytic activity" evidence="4">
    <location>
        <position position="139"/>
    </location>
</feature>
<comment type="pathway">
    <text evidence="1">Lipid metabolism; butanoate metabolism.</text>
</comment>